<dbReference type="EMBL" id="AP017378">
    <property type="protein sequence ID" value="BBD07962.1"/>
    <property type="molecule type" value="Genomic_DNA"/>
</dbReference>
<dbReference type="PANTHER" id="PTHR36930">
    <property type="entry name" value="METAL-SULFUR CLUSTER BIOSYNTHESIS PROTEINS YUAD-RELATED"/>
    <property type="match status" value="1"/>
</dbReference>
<protein>
    <submittedName>
        <fullName evidence="2">MOSC domain protein</fullName>
    </submittedName>
</protein>
<evidence type="ECO:0000313" key="3">
    <source>
        <dbReference type="Proteomes" id="UP000269883"/>
    </source>
</evidence>
<dbReference type="GO" id="GO:0003824">
    <property type="term" value="F:catalytic activity"/>
    <property type="evidence" value="ECO:0007669"/>
    <property type="project" value="InterPro"/>
</dbReference>
<dbReference type="KEGG" id="dfl:DFE_1236"/>
<dbReference type="RefSeq" id="WP_126377670.1">
    <property type="nucleotide sequence ID" value="NZ_AP017378.1"/>
</dbReference>
<organism evidence="2 3">
    <name type="scientific">Desulfovibrio ferrophilus</name>
    <dbReference type="NCBI Taxonomy" id="241368"/>
    <lineage>
        <taxon>Bacteria</taxon>
        <taxon>Pseudomonadati</taxon>
        <taxon>Thermodesulfobacteriota</taxon>
        <taxon>Desulfovibrionia</taxon>
        <taxon>Desulfovibrionales</taxon>
        <taxon>Desulfovibrionaceae</taxon>
        <taxon>Desulfovibrio</taxon>
    </lineage>
</organism>
<sequence length="144" mass="15376">MGTIHAVCTSTVKHQKKETVDKALLQAGIGMVGDAHAGSERQVSLLALEGIQRMQEKMPELVPGDFAENLTTTGLPLELLKVGTKLRIGPDIRLEITQIGKKCHSKCNIHKTVGYCIMPNEGIFAKVVVGGMVKPGDSVDITGS</sequence>
<dbReference type="PANTHER" id="PTHR36930:SF1">
    <property type="entry name" value="MOSC DOMAIN-CONTAINING PROTEIN"/>
    <property type="match status" value="1"/>
</dbReference>
<keyword evidence="3" id="KW-1185">Reference proteome</keyword>
<dbReference type="GO" id="GO:0030151">
    <property type="term" value="F:molybdenum ion binding"/>
    <property type="evidence" value="ECO:0007669"/>
    <property type="project" value="InterPro"/>
</dbReference>
<dbReference type="GO" id="GO:0030170">
    <property type="term" value="F:pyridoxal phosphate binding"/>
    <property type="evidence" value="ECO:0007669"/>
    <property type="project" value="InterPro"/>
</dbReference>
<proteinExistence type="predicted"/>
<name>A0A2Z6AXH4_9BACT</name>
<dbReference type="SUPFAM" id="SSF50800">
    <property type="entry name" value="PK beta-barrel domain-like"/>
    <property type="match status" value="1"/>
</dbReference>
<dbReference type="Pfam" id="PF03473">
    <property type="entry name" value="MOSC"/>
    <property type="match status" value="1"/>
</dbReference>
<dbReference type="InterPro" id="IPR005302">
    <property type="entry name" value="MoCF_Sase_C"/>
</dbReference>
<dbReference type="AlphaFoldDB" id="A0A2Z6AXH4"/>
<feature type="domain" description="MOSC" evidence="1">
    <location>
        <begin position="18"/>
        <end position="142"/>
    </location>
</feature>
<dbReference type="PROSITE" id="PS51340">
    <property type="entry name" value="MOSC"/>
    <property type="match status" value="1"/>
</dbReference>
<dbReference type="InterPro" id="IPR052716">
    <property type="entry name" value="MOSC_domain"/>
</dbReference>
<accession>A0A2Z6AXH4</accession>
<dbReference type="Gene3D" id="2.40.33.20">
    <property type="entry name" value="PK beta-barrel domain-like"/>
    <property type="match status" value="1"/>
</dbReference>
<evidence type="ECO:0000313" key="2">
    <source>
        <dbReference type="EMBL" id="BBD07962.1"/>
    </source>
</evidence>
<evidence type="ECO:0000259" key="1">
    <source>
        <dbReference type="PROSITE" id="PS51340"/>
    </source>
</evidence>
<gene>
    <name evidence="2" type="ORF">DFE_1236</name>
</gene>
<dbReference type="Proteomes" id="UP000269883">
    <property type="component" value="Chromosome"/>
</dbReference>
<dbReference type="OrthoDB" id="9784492at2"/>
<reference evidence="2 3" key="1">
    <citation type="journal article" date="2018" name="Sci. Adv.">
        <title>Multi-heme cytochromes provide a pathway for survival in energy-limited environments.</title>
        <authorList>
            <person name="Deng X."/>
            <person name="Dohmae N."/>
            <person name="Nealson K.H."/>
            <person name="Hashimoto K."/>
            <person name="Okamoto A."/>
        </authorList>
    </citation>
    <scope>NUCLEOTIDE SEQUENCE [LARGE SCALE GENOMIC DNA]</scope>
    <source>
        <strain evidence="2 3">IS5</strain>
    </source>
</reference>
<dbReference type="InterPro" id="IPR011037">
    <property type="entry name" value="Pyrv_Knase-like_insert_dom_sf"/>
</dbReference>